<gene>
    <name evidence="2" type="ORF">I532_20576</name>
</gene>
<accession>M8DUT4</accession>
<dbReference type="Proteomes" id="UP000012081">
    <property type="component" value="Unassembled WGS sequence"/>
</dbReference>
<dbReference type="SUPFAM" id="SSF82171">
    <property type="entry name" value="DPP6 N-terminal domain-like"/>
    <property type="match status" value="1"/>
</dbReference>
<dbReference type="RefSeq" id="WP_003390647.1">
    <property type="nucleotide sequence ID" value="NZ_APBN01000012.1"/>
</dbReference>
<reference evidence="2 3" key="1">
    <citation type="submission" date="2013-03" db="EMBL/GenBank/DDBJ databases">
        <title>Assembly of a new bacterial strain Brevibacillus borstelensis AK1.</title>
        <authorList>
            <person name="Rajan I."/>
            <person name="PoliReddy D."/>
            <person name="Sugumar T."/>
            <person name="Rathinam K."/>
            <person name="Alqarawi S."/>
            <person name="Khalil A.B."/>
            <person name="Sivakumar N."/>
        </authorList>
    </citation>
    <scope>NUCLEOTIDE SEQUENCE [LARGE SCALE GENOMIC DNA]</scope>
    <source>
        <strain evidence="2 3">AK1</strain>
    </source>
</reference>
<organism evidence="2 3">
    <name type="scientific">Brevibacillus borstelensis AK1</name>
    <dbReference type="NCBI Taxonomy" id="1300222"/>
    <lineage>
        <taxon>Bacteria</taxon>
        <taxon>Bacillati</taxon>
        <taxon>Bacillota</taxon>
        <taxon>Bacilli</taxon>
        <taxon>Bacillales</taxon>
        <taxon>Paenibacillaceae</taxon>
        <taxon>Brevibacillus</taxon>
    </lineage>
</organism>
<protein>
    <recommendedName>
        <fullName evidence="4">Lipoprotein</fullName>
    </recommendedName>
</protein>
<evidence type="ECO:0000313" key="3">
    <source>
        <dbReference type="Proteomes" id="UP000012081"/>
    </source>
</evidence>
<comment type="caution">
    <text evidence="2">The sequence shown here is derived from an EMBL/GenBank/DDBJ whole genome shotgun (WGS) entry which is preliminary data.</text>
</comment>
<dbReference type="AlphaFoldDB" id="M8DUT4"/>
<feature type="signal peptide" evidence="1">
    <location>
        <begin position="1"/>
        <end position="24"/>
    </location>
</feature>
<feature type="chain" id="PRO_5004095353" description="Lipoprotein" evidence="1">
    <location>
        <begin position="25"/>
        <end position="378"/>
    </location>
</feature>
<evidence type="ECO:0008006" key="4">
    <source>
        <dbReference type="Google" id="ProtNLM"/>
    </source>
</evidence>
<keyword evidence="3" id="KW-1185">Reference proteome</keyword>
<evidence type="ECO:0000313" key="2">
    <source>
        <dbReference type="EMBL" id="EMT50746.1"/>
    </source>
</evidence>
<name>M8DUT4_9BACL</name>
<dbReference type="OrthoDB" id="2467208at2"/>
<evidence type="ECO:0000256" key="1">
    <source>
        <dbReference type="SAM" id="SignalP"/>
    </source>
</evidence>
<dbReference type="GeneID" id="89500603"/>
<dbReference type="PATRIC" id="fig|1300222.3.peg.4324"/>
<sequence>MKRLLLTYLTMALLLGGSIPAASAVQPSPKPQEPPTEIYKISGDGRAIKAVGQMPAMHRAAISPSGRYVYGEKIGFSKQDATVPYLYDLQTKKLVKLPGFAKWSPRKDLLYMLENEQLVLFEPATGKKKVLVHASAAYPITDFLVAPDEEYLAFIRKDLKGTDEQVRYHLYLQHVPTLKMKINDRFAMTPSYSRDVQSLYWMPTSRKLFYKTNAAYKELDLPTGLKYEHKLSAFPSYSSDMKYKYVRTQNEEYFLDLQTGKKVMQQKQSHLPIMEQFIDKIVWSPKGHAFAAEWFFRPSNAQDSYMMIRYQKEPSSFLYPFGGIGENKWSPYLSAIDNIRVIGWSQDGKSVYVADLASMYYSAFSPDKLNEYRHVVEQ</sequence>
<keyword evidence="1" id="KW-0732">Signal</keyword>
<proteinExistence type="predicted"/>
<dbReference type="EMBL" id="APBN01000012">
    <property type="protein sequence ID" value="EMT50746.1"/>
    <property type="molecule type" value="Genomic_DNA"/>
</dbReference>